<reference evidence="5" key="1">
    <citation type="submission" date="2023-08" db="EMBL/GenBank/DDBJ databases">
        <authorList>
            <person name="Chen Y."/>
            <person name="Shah S."/>
            <person name="Dougan E. K."/>
            <person name="Thang M."/>
            <person name="Chan C."/>
        </authorList>
    </citation>
    <scope>NUCLEOTIDE SEQUENCE</scope>
</reference>
<evidence type="ECO:0000256" key="1">
    <source>
        <dbReference type="ARBA" id="ARBA00009054"/>
    </source>
</evidence>
<dbReference type="PROSITE" id="PS50020">
    <property type="entry name" value="WW_DOMAIN_2"/>
    <property type="match status" value="1"/>
</dbReference>
<keyword evidence="3" id="KW-0175">Coiled coil</keyword>
<evidence type="ECO:0000256" key="2">
    <source>
        <dbReference type="ARBA" id="ARBA00023186"/>
    </source>
</evidence>
<dbReference type="PANTHER" id="PTHR18947">
    <property type="entry name" value="HOOK PROTEINS"/>
    <property type="match status" value="1"/>
</dbReference>
<protein>
    <recommendedName>
        <fullName evidence="4">WW domain-containing protein</fullName>
    </recommendedName>
</protein>
<keyword evidence="6" id="KW-1185">Reference proteome</keyword>
<dbReference type="GO" id="GO:0042803">
    <property type="term" value="F:protein homodimerization activity"/>
    <property type="evidence" value="ECO:0007669"/>
    <property type="project" value="InterPro"/>
</dbReference>
<dbReference type="GO" id="GO:0031122">
    <property type="term" value="P:cytoplasmic microtubule organization"/>
    <property type="evidence" value="ECO:0007669"/>
    <property type="project" value="TreeGrafter"/>
</dbReference>
<organism evidence="5 6">
    <name type="scientific">Effrenium voratum</name>
    <dbReference type="NCBI Taxonomy" id="2562239"/>
    <lineage>
        <taxon>Eukaryota</taxon>
        <taxon>Sar</taxon>
        <taxon>Alveolata</taxon>
        <taxon>Dinophyceae</taxon>
        <taxon>Suessiales</taxon>
        <taxon>Symbiodiniaceae</taxon>
        <taxon>Effrenium</taxon>
    </lineage>
</organism>
<dbReference type="Pfam" id="PF01025">
    <property type="entry name" value="GrpE"/>
    <property type="match status" value="1"/>
</dbReference>
<dbReference type="InterPro" id="IPR013805">
    <property type="entry name" value="GrpE_CC"/>
</dbReference>
<dbReference type="InterPro" id="IPR000740">
    <property type="entry name" value="GrpE"/>
</dbReference>
<dbReference type="GO" id="GO:0051959">
    <property type="term" value="F:dynein light intermediate chain binding"/>
    <property type="evidence" value="ECO:0007669"/>
    <property type="project" value="TreeGrafter"/>
</dbReference>
<evidence type="ECO:0000259" key="4">
    <source>
        <dbReference type="PROSITE" id="PS50020"/>
    </source>
</evidence>
<accession>A0AA36JBV6</accession>
<dbReference type="SUPFAM" id="SSF51064">
    <property type="entry name" value="Head domain of nucleotide exchange factor GrpE"/>
    <property type="match status" value="1"/>
</dbReference>
<dbReference type="GO" id="GO:0005815">
    <property type="term" value="C:microtubule organizing center"/>
    <property type="evidence" value="ECO:0007669"/>
    <property type="project" value="TreeGrafter"/>
</dbReference>
<evidence type="ECO:0000313" key="5">
    <source>
        <dbReference type="EMBL" id="CAJ1402839.1"/>
    </source>
</evidence>
<evidence type="ECO:0000256" key="3">
    <source>
        <dbReference type="SAM" id="Coils"/>
    </source>
</evidence>
<feature type="domain" description="WW" evidence="4">
    <location>
        <begin position="371"/>
        <end position="405"/>
    </location>
</feature>
<dbReference type="GO" id="GO:0005737">
    <property type="term" value="C:cytoplasm"/>
    <property type="evidence" value="ECO:0007669"/>
    <property type="project" value="TreeGrafter"/>
</dbReference>
<dbReference type="Gene3D" id="3.90.20.20">
    <property type="match status" value="1"/>
</dbReference>
<dbReference type="GO" id="GO:0000774">
    <property type="term" value="F:adenyl-nucleotide exchange factor activity"/>
    <property type="evidence" value="ECO:0007669"/>
    <property type="project" value="InterPro"/>
</dbReference>
<keyword evidence="2" id="KW-0143">Chaperone</keyword>
<dbReference type="GO" id="GO:0006457">
    <property type="term" value="P:protein folding"/>
    <property type="evidence" value="ECO:0007669"/>
    <property type="project" value="InterPro"/>
</dbReference>
<dbReference type="Gene3D" id="2.30.22.10">
    <property type="entry name" value="Head domain of nucleotide exchange factor GrpE"/>
    <property type="match status" value="1"/>
</dbReference>
<name>A0AA36JBV6_9DINO</name>
<proteinExistence type="inferred from homology"/>
<dbReference type="HAMAP" id="MF_01151">
    <property type="entry name" value="GrpE"/>
    <property type="match status" value="1"/>
</dbReference>
<feature type="coiled-coil region" evidence="3">
    <location>
        <begin position="16"/>
        <end position="221"/>
    </location>
</feature>
<dbReference type="GO" id="GO:0030705">
    <property type="term" value="P:cytoskeleton-dependent intracellular transport"/>
    <property type="evidence" value="ECO:0007669"/>
    <property type="project" value="TreeGrafter"/>
</dbReference>
<dbReference type="PRINTS" id="PR00773">
    <property type="entry name" value="GRPEPROTEIN"/>
</dbReference>
<dbReference type="InterPro" id="IPR001202">
    <property type="entry name" value="WW_dom"/>
</dbReference>
<dbReference type="InterPro" id="IPR009012">
    <property type="entry name" value="GrpE_head"/>
</dbReference>
<dbReference type="PANTHER" id="PTHR18947:SF28">
    <property type="entry name" value="GIRDIN, ISOFORM A"/>
    <property type="match status" value="1"/>
</dbReference>
<dbReference type="GO" id="GO:0051087">
    <property type="term" value="F:protein-folding chaperone binding"/>
    <property type="evidence" value="ECO:0007669"/>
    <property type="project" value="InterPro"/>
</dbReference>
<dbReference type="SUPFAM" id="SSF58014">
    <property type="entry name" value="Coiled-coil domain of nucleotide exchange factor GrpE"/>
    <property type="match status" value="1"/>
</dbReference>
<dbReference type="EMBL" id="CAUJNA010003469">
    <property type="protein sequence ID" value="CAJ1402839.1"/>
    <property type="molecule type" value="Genomic_DNA"/>
</dbReference>
<comment type="caution">
    <text evidence="5">The sequence shown here is derived from an EMBL/GenBank/DDBJ whole genome shotgun (WGS) entry which is preliminary data.</text>
</comment>
<dbReference type="Proteomes" id="UP001178507">
    <property type="component" value="Unassembled WGS sequence"/>
</dbReference>
<dbReference type="AlphaFoldDB" id="A0AA36JBV6"/>
<sequence>MEEELSRQAMELQSFRGRAEEALKLERQELSKEKQRLAMQSQVLADKQQNLMRLAENASGPSRNDSEELIAAVNKEKAALVKERERLQKQAEAIQAARQQLAMGRNRGQELAELRVKAQALEAEAEAIQRERAALEKQRRRIQAEAEDIAEERESLAKEAKALHKAVNSDAKPKVDKKLLSALRAAEKQLSQQTEEFRNFKSRVENEAKSLEERALAKAAKPLLAVLDDVQRARLAATAKGLSAEGTDQILRPLRKRLVGVLQSEFNVRPLPNAVGEVFNPEIHEAISLREEDEYGPDVVVEQLEEGFEYGDSGAVLRPAKAGGRFPRWRRFPGWAQVIADAAYGLPTHFAERLSEAWYRGGALTALRPRSQPPAGWEMVFSRSVGLFYYCRVGSTRAQWRYPEAAPDVQPDVPNLLENFDRGKPHSGSVPYVELDFRGHPLCLLCKGRGLEHFASAGHAENVRVWGAIHHRLTDLERDLRVQSTFLDSSLVMLSAKENSALAQVWLSEIRRTAQDLQEDETKPKAAACAFWHLALGPSAPATRLAHVQQDLDRTLTHAGLPEPRWSTMQWKHRLPVQPGEDFPWPRPSTLKLSETTPPEVFDALSGQALKGEGIAAQADGTLWCAYCDRAVPELSSHLNRKSVEALEHVECRGQATTVVAKLRERGCQLRREGIVISKGRFHCGLCNTSGGWLRIFHHCSSHAHLAAYGNFQRNNSPEAIQAKLNSDKHKEAEESAWKAAFDAMSKIA</sequence>
<gene>
    <name evidence="5" type="ORF">EVOR1521_LOCUS25629</name>
</gene>
<dbReference type="GO" id="GO:0008017">
    <property type="term" value="F:microtubule binding"/>
    <property type="evidence" value="ECO:0007669"/>
    <property type="project" value="TreeGrafter"/>
</dbReference>
<comment type="similarity">
    <text evidence="1">Belongs to the GrpE family.</text>
</comment>
<evidence type="ECO:0000313" key="6">
    <source>
        <dbReference type="Proteomes" id="UP001178507"/>
    </source>
</evidence>